<dbReference type="OrthoDB" id="539213at2759"/>
<feature type="region of interest" description="Disordered" evidence="4">
    <location>
        <begin position="146"/>
        <end position="178"/>
    </location>
</feature>
<protein>
    <submittedName>
        <fullName evidence="5">Uncharacterized protein</fullName>
    </submittedName>
</protein>
<accession>A0A9D4NBS8</accession>
<reference evidence="5" key="2">
    <citation type="submission" date="2020-11" db="EMBL/GenBank/DDBJ databases">
        <authorList>
            <person name="McCartney M.A."/>
            <person name="Auch B."/>
            <person name="Kono T."/>
            <person name="Mallez S."/>
            <person name="Becker A."/>
            <person name="Gohl D.M."/>
            <person name="Silverstein K.A.T."/>
            <person name="Koren S."/>
            <person name="Bechman K.B."/>
            <person name="Herman A."/>
            <person name="Abrahante J.E."/>
            <person name="Garbe J."/>
        </authorList>
    </citation>
    <scope>NUCLEOTIDE SEQUENCE</scope>
    <source>
        <strain evidence="5">Duluth1</strain>
        <tissue evidence="5">Whole animal</tissue>
    </source>
</reference>
<dbReference type="Gene3D" id="1.25.40.20">
    <property type="entry name" value="Ankyrin repeat-containing domain"/>
    <property type="match status" value="5"/>
</dbReference>
<evidence type="ECO:0000256" key="2">
    <source>
        <dbReference type="ARBA" id="ARBA00023043"/>
    </source>
</evidence>
<proteinExistence type="predicted"/>
<feature type="repeat" description="ANK" evidence="3">
    <location>
        <begin position="735"/>
        <end position="767"/>
    </location>
</feature>
<feature type="repeat" description="ANK" evidence="3">
    <location>
        <begin position="478"/>
        <end position="510"/>
    </location>
</feature>
<dbReference type="SMART" id="SM00248">
    <property type="entry name" value="ANK"/>
    <property type="match status" value="13"/>
</dbReference>
<keyword evidence="2 3" id="KW-0040">ANK repeat</keyword>
<evidence type="ECO:0000313" key="6">
    <source>
        <dbReference type="Proteomes" id="UP000828390"/>
    </source>
</evidence>
<reference evidence="5" key="1">
    <citation type="journal article" date="2019" name="bioRxiv">
        <title>The Genome of the Zebra Mussel, Dreissena polymorpha: A Resource for Invasive Species Research.</title>
        <authorList>
            <person name="McCartney M.A."/>
            <person name="Auch B."/>
            <person name="Kono T."/>
            <person name="Mallez S."/>
            <person name="Zhang Y."/>
            <person name="Obille A."/>
            <person name="Becker A."/>
            <person name="Abrahante J.E."/>
            <person name="Garbe J."/>
            <person name="Badalamenti J.P."/>
            <person name="Herman A."/>
            <person name="Mangelson H."/>
            <person name="Liachko I."/>
            <person name="Sullivan S."/>
            <person name="Sone E.D."/>
            <person name="Koren S."/>
            <person name="Silverstein K.A.T."/>
            <person name="Beckman K.B."/>
            <person name="Gohl D.M."/>
        </authorList>
    </citation>
    <scope>NUCLEOTIDE SEQUENCE</scope>
    <source>
        <strain evidence="5">Duluth1</strain>
        <tissue evidence="5">Whole animal</tissue>
    </source>
</reference>
<dbReference type="PROSITE" id="PS50297">
    <property type="entry name" value="ANK_REP_REGION"/>
    <property type="match status" value="3"/>
</dbReference>
<gene>
    <name evidence="5" type="ORF">DPMN_014948</name>
</gene>
<dbReference type="Pfam" id="PF13637">
    <property type="entry name" value="Ank_4"/>
    <property type="match status" value="1"/>
</dbReference>
<evidence type="ECO:0000256" key="3">
    <source>
        <dbReference type="PROSITE-ProRule" id="PRU00023"/>
    </source>
</evidence>
<organism evidence="5 6">
    <name type="scientific">Dreissena polymorpha</name>
    <name type="common">Zebra mussel</name>
    <name type="synonym">Mytilus polymorpha</name>
    <dbReference type="NCBI Taxonomy" id="45954"/>
    <lineage>
        <taxon>Eukaryota</taxon>
        <taxon>Metazoa</taxon>
        <taxon>Spiralia</taxon>
        <taxon>Lophotrochozoa</taxon>
        <taxon>Mollusca</taxon>
        <taxon>Bivalvia</taxon>
        <taxon>Autobranchia</taxon>
        <taxon>Heteroconchia</taxon>
        <taxon>Euheterodonta</taxon>
        <taxon>Imparidentia</taxon>
        <taxon>Neoheterodontei</taxon>
        <taxon>Myida</taxon>
        <taxon>Dreissenoidea</taxon>
        <taxon>Dreissenidae</taxon>
        <taxon>Dreissena</taxon>
    </lineage>
</organism>
<name>A0A9D4NBS8_DREPO</name>
<dbReference type="EMBL" id="JAIWYP010000001">
    <property type="protein sequence ID" value="KAH3890859.1"/>
    <property type="molecule type" value="Genomic_DNA"/>
</dbReference>
<keyword evidence="1" id="KW-0677">Repeat</keyword>
<dbReference type="SUPFAM" id="SSF48403">
    <property type="entry name" value="Ankyrin repeat"/>
    <property type="match status" value="2"/>
</dbReference>
<feature type="compositionally biased region" description="Low complexity" evidence="4">
    <location>
        <begin position="163"/>
        <end position="178"/>
    </location>
</feature>
<feature type="repeat" description="ANK" evidence="3">
    <location>
        <begin position="814"/>
        <end position="846"/>
    </location>
</feature>
<comment type="caution">
    <text evidence="5">The sequence shown here is derived from an EMBL/GenBank/DDBJ whole genome shotgun (WGS) entry which is preliminary data.</text>
</comment>
<sequence length="1196" mass="133492">MLSYHPTPLYYEICSKQNKIKTLKRKDSLAPSLSSDSSQKTDEVTPNWVPQKDLTWSCNESKSMAGKGAGSDEDSKSFAQSVTVLKSNDRGYKPYAVGSESTKHDYSTSFSQARETFLGSSKYRHNISNPNLRMLRTTNQATPLNATTVTNQNNNNKPKESQSVKSESMDSSSSTCSSDQSHGQCIELHNSTFANAMKPVVLEQKNYKVERANETQELICKIFWMACLGFSEYQFGKELVKFVSLWPTGSKLDSILDLAVEKLGQREAVWDLCDLVLADGPATLLRSLLDKSVMRVDSLIEGDGSLLHLACVLQNMEAIQVLTQYPINHKLKDRSGNTADMVCFNSTLRKQLPKRYQHQNKSLSTLSPCLQDKEDIFKLAATPNSLYDLQKKLQMFQFPINDEKNRDGDFLIHIACRTGICQLPLLLSLRKLQNANVNLCNTEGLTPLMIVARAGDSYLCDTLMCLFGADPNQQNSTTNKTALHYATEGNHAEIVNCLIKRGADVNIEDKETSRPDDALTVSEECRQIIQFDRTQRSNAISQKVKEDTLYPIDLRPTDLTVVDDEGYTLLMIAAMNNRIHNLEVLLQVFKLHVSKLHVSPLTINAQHGESGLTALALAAKAGHHLCCEELLRYDACPGIKDMKGQLALHHAVLNNHESVVDMLLKKFPAAYTGLYYALRICRHPTIHDKLNKAWEKRQDQIVLPVLRICAMEGDAGKLYCTLEEGDYVNAKSDLESQPAMFYAVENSHVDVLKLLLERGLDLKRRDVRSGNTVLHVVSQTGNTAMTKFLLGYCGGSENQPKRQASLDVNAMNNDRKTPLQICAEKGFVNIVKLFIENGATTAILNKQGTLFTSPEYEGARILIEACRNTHTELVMKLVADKSKKALKQLEKVFLPRFDHNLRNKLGDTPLMVACRNGRLKNTRFLLQSAVYANLNEEHWNPEDASLDAHLPPWKSHDESRDELVESLENPSQRMEFDVSAHFTRSLNPNDLVNTLRSYDTQSMPSSHKVSSFLHAVERPKGLFIFHDSVVSHVCAVNLFDGNTPLHRCIEGGDHVDIVQALLNADRAVVNIQNDAGLSPVHMACQLGRKKTLKQMLGVEGVDLGLVTLKGKLPEEFTENTAILEMILKAKEKMCSDNGTRDRQDTLTNLTETNLTESLHSIPSTGGGSTINFGKIDDIFQSMKIEQSMKTAPSGRV</sequence>
<dbReference type="InterPro" id="IPR036770">
    <property type="entry name" value="Ankyrin_rpt-contain_sf"/>
</dbReference>
<dbReference type="PANTHER" id="PTHR24126">
    <property type="entry name" value="ANKYRIN REPEAT, PH AND SEC7 DOMAIN CONTAINING PROTEIN SECG-RELATED"/>
    <property type="match status" value="1"/>
</dbReference>
<dbReference type="InterPro" id="IPR002110">
    <property type="entry name" value="Ankyrin_rpt"/>
</dbReference>
<dbReference type="Proteomes" id="UP000828390">
    <property type="component" value="Unassembled WGS sequence"/>
</dbReference>
<evidence type="ECO:0000256" key="4">
    <source>
        <dbReference type="SAM" id="MobiDB-lite"/>
    </source>
</evidence>
<keyword evidence="6" id="KW-1185">Reference proteome</keyword>
<dbReference type="AlphaFoldDB" id="A0A9D4NBS8"/>
<dbReference type="PROSITE" id="PS50088">
    <property type="entry name" value="ANK_REPEAT"/>
    <property type="match status" value="4"/>
</dbReference>
<dbReference type="Pfam" id="PF12796">
    <property type="entry name" value="Ank_2"/>
    <property type="match status" value="4"/>
</dbReference>
<dbReference type="PANTHER" id="PTHR24126:SF14">
    <property type="entry name" value="ANK_REP_REGION DOMAIN-CONTAINING PROTEIN"/>
    <property type="match status" value="1"/>
</dbReference>
<evidence type="ECO:0000313" key="5">
    <source>
        <dbReference type="EMBL" id="KAH3890859.1"/>
    </source>
</evidence>
<dbReference type="Pfam" id="PF00023">
    <property type="entry name" value="Ank"/>
    <property type="match status" value="1"/>
</dbReference>
<evidence type="ECO:0000256" key="1">
    <source>
        <dbReference type="ARBA" id="ARBA00022737"/>
    </source>
</evidence>
<feature type="repeat" description="ANK" evidence="3">
    <location>
        <begin position="905"/>
        <end position="937"/>
    </location>
</feature>
<feature type="compositionally biased region" description="Low complexity" evidence="4">
    <location>
        <begin position="146"/>
        <end position="156"/>
    </location>
</feature>